<feature type="transmembrane region" description="Helical" evidence="9">
    <location>
        <begin position="167"/>
        <end position="191"/>
    </location>
</feature>
<evidence type="ECO:0000256" key="4">
    <source>
        <dbReference type="ARBA" id="ARBA00022679"/>
    </source>
</evidence>
<feature type="transmembrane region" description="Helical" evidence="9">
    <location>
        <begin position="226"/>
        <end position="246"/>
    </location>
</feature>
<dbReference type="InterPro" id="IPR036890">
    <property type="entry name" value="HATPase_C_sf"/>
</dbReference>
<evidence type="ECO:0000256" key="3">
    <source>
        <dbReference type="ARBA" id="ARBA00022553"/>
    </source>
</evidence>
<dbReference type="InterPro" id="IPR011712">
    <property type="entry name" value="Sig_transdc_His_kin_sub3_dim/P"/>
</dbReference>
<keyword evidence="9" id="KW-1133">Transmembrane helix</keyword>
<evidence type="ECO:0000313" key="13">
    <source>
        <dbReference type="Proteomes" id="UP001141259"/>
    </source>
</evidence>
<comment type="caution">
    <text evidence="12">The sequence shown here is derived from an EMBL/GenBank/DDBJ whole genome shotgun (WGS) entry which is preliminary data.</text>
</comment>
<evidence type="ECO:0000256" key="2">
    <source>
        <dbReference type="ARBA" id="ARBA00012438"/>
    </source>
</evidence>
<proteinExistence type="predicted"/>
<evidence type="ECO:0000259" key="11">
    <source>
        <dbReference type="SMART" id="SM00387"/>
    </source>
</evidence>
<evidence type="ECO:0000256" key="10">
    <source>
        <dbReference type="SAM" id="SignalP"/>
    </source>
</evidence>
<keyword evidence="6 12" id="KW-0418">Kinase</keyword>
<evidence type="ECO:0000256" key="9">
    <source>
        <dbReference type="SAM" id="Phobius"/>
    </source>
</evidence>
<keyword evidence="7" id="KW-0067">ATP-binding</keyword>
<dbReference type="InterPro" id="IPR003594">
    <property type="entry name" value="HATPase_dom"/>
</dbReference>
<keyword evidence="9" id="KW-0472">Membrane</keyword>
<dbReference type="EMBL" id="JANYMP010000005">
    <property type="protein sequence ID" value="MCS7477769.1"/>
    <property type="molecule type" value="Genomic_DNA"/>
</dbReference>
<feature type="signal peptide" evidence="10">
    <location>
        <begin position="1"/>
        <end position="29"/>
    </location>
</feature>
<evidence type="ECO:0000256" key="8">
    <source>
        <dbReference type="ARBA" id="ARBA00023012"/>
    </source>
</evidence>
<dbReference type="SUPFAM" id="SSF55874">
    <property type="entry name" value="ATPase domain of HSP90 chaperone/DNA topoisomerase II/histidine kinase"/>
    <property type="match status" value="1"/>
</dbReference>
<dbReference type="Pfam" id="PF02518">
    <property type="entry name" value="HATPase_c"/>
    <property type="match status" value="1"/>
</dbReference>
<dbReference type="GO" id="GO:0000155">
    <property type="term" value="F:phosphorelay sensor kinase activity"/>
    <property type="evidence" value="ECO:0007669"/>
    <property type="project" value="InterPro"/>
</dbReference>
<dbReference type="GO" id="GO:0016020">
    <property type="term" value="C:membrane"/>
    <property type="evidence" value="ECO:0007669"/>
    <property type="project" value="InterPro"/>
</dbReference>
<keyword evidence="10" id="KW-0732">Signal</keyword>
<evidence type="ECO:0000256" key="5">
    <source>
        <dbReference type="ARBA" id="ARBA00022741"/>
    </source>
</evidence>
<evidence type="ECO:0000256" key="7">
    <source>
        <dbReference type="ARBA" id="ARBA00022840"/>
    </source>
</evidence>
<dbReference type="InterPro" id="IPR050482">
    <property type="entry name" value="Sensor_HK_TwoCompSys"/>
</dbReference>
<evidence type="ECO:0000256" key="1">
    <source>
        <dbReference type="ARBA" id="ARBA00000085"/>
    </source>
</evidence>
<dbReference type="Proteomes" id="UP001141259">
    <property type="component" value="Unassembled WGS sequence"/>
</dbReference>
<feature type="transmembrane region" description="Helical" evidence="9">
    <location>
        <begin position="65"/>
        <end position="85"/>
    </location>
</feature>
<protein>
    <recommendedName>
        <fullName evidence="2">histidine kinase</fullName>
        <ecNumber evidence="2">2.7.13.3</ecNumber>
    </recommendedName>
</protein>
<evidence type="ECO:0000256" key="6">
    <source>
        <dbReference type="ARBA" id="ARBA00022777"/>
    </source>
</evidence>
<organism evidence="12 13">
    <name type="scientific">Umezawaea endophytica</name>
    <dbReference type="NCBI Taxonomy" id="1654476"/>
    <lineage>
        <taxon>Bacteria</taxon>
        <taxon>Bacillati</taxon>
        <taxon>Actinomycetota</taxon>
        <taxon>Actinomycetes</taxon>
        <taxon>Pseudonocardiales</taxon>
        <taxon>Pseudonocardiaceae</taxon>
        <taxon>Umezawaea</taxon>
    </lineage>
</organism>
<keyword evidence="3" id="KW-0597">Phosphoprotein</keyword>
<dbReference type="CDD" id="cd16917">
    <property type="entry name" value="HATPase_UhpB-NarQ-NarX-like"/>
    <property type="match status" value="1"/>
</dbReference>
<evidence type="ECO:0000313" key="12">
    <source>
        <dbReference type="EMBL" id="MCS7477769.1"/>
    </source>
</evidence>
<sequence length="642" mass="68505">MGTRRGGGAVFGSRLLAMGSAALVLVALAAHVTTGGEPSHPHNWFTAVVYCLLGERIVAHARRNAVGWLVLAMGVCGAVAVGAAAAPHEPWAAWIGTWSWWPTYSLLPVVLLLFPTGRPPTRRWWPAVAVAAAGVVLPVVGVGWAAWSEPVAFWQQVFGGTARRGVAVVLAWTGFTAFAVALAVAVLSLVVRWFREDGVRRRVLGWAVVGAVLGIPTLALELVSGGAWLAAAMAFPVALVVVITVHDLYDIELIIHRTLLYGLLGALLIGAYTAVVLVTTTSVPTAANALATLVVVVALAPLHALLRRALDRWLFGDRCDPYRALVELGRTLAHPRRPHEVLPAIAASVGEALKLPYVAVRLDGADCRAPDEYGCSRGWEQHEVDLRHSGQRIGVLVAEARGGGERLGSRELGLLDDLAGQAAPAVHSVRLALALRHADARFELKRREDLHRISYDLHDMICPGVVGVQKQVSVVLRTMDGSDEKARRRLGEAVADLETLTGTVRRVARDVQALDLRSGLVNALRGLADRLDGEVAVHVVPRGDLDDVPFPVLRAAYLVISEALTNVVRHAEASECRIDVVRTGTGLEIAVTDDGRGLAPNPVPGIGLESMKERCQDLGGDFTVDCGAPGTRVTARIPFTRG</sequence>
<keyword evidence="5" id="KW-0547">Nucleotide-binding</keyword>
<comment type="catalytic activity">
    <reaction evidence="1">
        <text>ATP + protein L-histidine = ADP + protein N-phospho-L-histidine.</text>
        <dbReference type="EC" id="2.7.13.3"/>
    </reaction>
</comment>
<reference evidence="12" key="1">
    <citation type="submission" date="2022-08" db="EMBL/GenBank/DDBJ databases">
        <authorList>
            <person name="Tistechok S."/>
            <person name="Samborskyy M."/>
            <person name="Roman I."/>
        </authorList>
    </citation>
    <scope>NUCLEOTIDE SEQUENCE</scope>
    <source>
        <strain evidence="12">DSM 103496</strain>
    </source>
</reference>
<dbReference type="Gene3D" id="3.30.565.10">
    <property type="entry name" value="Histidine kinase-like ATPase, C-terminal domain"/>
    <property type="match status" value="1"/>
</dbReference>
<dbReference type="AlphaFoldDB" id="A0A9X2VJY5"/>
<dbReference type="PANTHER" id="PTHR24421:SF10">
    <property type="entry name" value="NITRATE_NITRITE SENSOR PROTEIN NARQ"/>
    <property type="match status" value="1"/>
</dbReference>
<feature type="chain" id="PRO_5040987086" description="histidine kinase" evidence="10">
    <location>
        <begin position="30"/>
        <end position="642"/>
    </location>
</feature>
<keyword evidence="9" id="KW-0812">Transmembrane</keyword>
<feature type="transmembrane region" description="Helical" evidence="9">
    <location>
        <begin position="203"/>
        <end position="220"/>
    </location>
</feature>
<name>A0A9X2VJY5_9PSEU</name>
<dbReference type="GO" id="GO:0046983">
    <property type="term" value="F:protein dimerization activity"/>
    <property type="evidence" value="ECO:0007669"/>
    <property type="project" value="InterPro"/>
</dbReference>
<dbReference type="EC" id="2.7.13.3" evidence="2"/>
<accession>A0A9X2VJY5</accession>
<feature type="transmembrane region" description="Helical" evidence="9">
    <location>
        <begin position="258"/>
        <end position="280"/>
    </location>
</feature>
<dbReference type="RefSeq" id="WP_259623282.1">
    <property type="nucleotide sequence ID" value="NZ_JANYMP010000005.1"/>
</dbReference>
<keyword evidence="13" id="KW-1185">Reference proteome</keyword>
<dbReference type="SMART" id="SM00387">
    <property type="entry name" value="HATPase_c"/>
    <property type="match status" value="1"/>
</dbReference>
<dbReference type="PANTHER" id="PTHR24421">
    <property type="entry name" value="NITRATE/NITRITE SENSOR PROTEIN NARX-RELATED"/>
    <property type="match status" value="1"/>
</dbReference>
<keyword evidence="8" id="KW-0902">Two-component regulatory system</keyword>
<dbReference type="GO" id="GO:0005524">
    <property type="term" value="F:ATP binding"/>
    <property type="evidence" value="ECO:0007669"/>
    <property type="project" value="UniProtKB-KW"/>
</dbReference>
<dbReference type="Pfam" id="PF07730">
    <property type="entry name" value="HisKA_3"/>
    <property type="match status" value="1"/>
</dbReference>
<feature type="transmembrane region" description="Helical" evidence="9">
    <location>
        <begin position="39"/>
        <end position="58"/>
    </location>
</feature>
<keyword evidence="4" id="KW-0808">Transferase</keyword>
<gene>
    <name evidence="12" type="ORF">NZH93_12970</name>
</gene>
<feature type="transmembrane region" description="Helical" evidence="9">
    <location>
        <begin position="91"/>
        <end position="114"/>
    </location>
</feature>
<feature type="transmembrane region" description="Helical" evidence="9">
    <location>
        <begin position="286"/>
        <end position="306"/>
    </location>
</feature>
<feature type="domain" description="Histidine kinase/HSP90-like ATPase" evidence="11">
    <location>
        <begin position="552"/>
        <end position="641"/>
    </location>
</feature>
<feature type="transmembrane region" description="Helical" evidence="9">
    <location>
        <begin position="126"/>
        <end position="147"/>
    </location>
</feature>